<dbReference type="Proteomes" id="UP000297452">
    <property type="component" value="Unassembled WGS sequence"/>
</dbReference>
<feature type="transmembrane region" description="Helical" evidence="2">
    <location>
        <begin position="448"/>
        <end position="469"/>
    </location>
</feature>
<feature type="transmembrane region" description="Helical" evidence="2">
    <location>
        <begin position="481"/>
        <end position="506"/>
    </location>
</feature>
<feature type="transmembrane region" description="Helical" evidence="2">
    <location>
        <begin position="344"/>
        <end position="362"/>
    </location>
</feature>
<evidence type="ECO:0000313" key="4">
    <source>
        <dbReference type="EMBL" id="TGO63193.1"/>
    </source>
</evidence>
<dbReference type="InterPro" id="IPR056336">
    <property type="entry name" value="YVC1_C"/>
</dbReference>
<dbReference type="Pfam" id="PF23317">
    <property type="entry name" value="YVC1_C"/>
    <property type="match status" value="1"/>
</dbReference>
<sequence length="778" mass="87956">MGQASSSPSTSPISPRTTTLPRNYRGNSRENEHERFISTETTQLLTPDPEEDIEGDADVRSGDGHRSMVIGRHDGHACYHPHAIGDICYPQDEFGDLPVYKTIHRIRRDIISAIDDPYSLEQLRDPRLNVSVVRPLVVKLYDLDDLSVVANRVLRRFHEDHTGSEGLLLLSRILVGGFDPFQGAPNNVIQESSNFGWAAKSRTGANRSLPALEIAIIFQSKAFLSSSACHKVISSIYEGRIIYTPTAFMDILPYHYKNKPISLYNPREAPLFNQYRLIVPRTRNYLEVCHFLLLLVFYLYVMADRDPSTFGGMELLFIVYTSGWSLDQFCSILEHGWHVYTQNLWSFLDVTFAVIFGIYLALRFKGWHTYNVCTGQHALDVLALGAPVLVPRLAFNLMSENMLFISLRAMMRYFTVLTILAVWCFAGFLLSMIWLGNGIHEPITVSKWMLWIWFGLDGTGITTSAQFYWLLGPILMVTFAFLGNTLFLTILVSMLSTTFSTIVSNATAEIQFRRAVLTLEGVKSDSLFAYFPPFNILALFVLMPLKFVLTPRWFHKINVAAVRFLNAPLLLLIGYLERRQLWAGPRRQKEAEQLPRLPHRPRLWDFSRGFSVHGDLQAVFDAEPPSDIASEIGIESDNDIRRDLNVFENDFAREFNGSTKSKSGQNPFNPREHMKRRDTANSAKRIRRDSVAPFAGMTIPKYLRDLLNEGSSDEEGEDIKGRLEKLEQCMGRVEGLLGRLCRDLDGKSEEGGGEDGDVGGDGTLSDLDTSVAVEFSDD</sequence>
<protein>
    <recommendedName>
        <fullName evidence="3">Calcium channel YVC1-like C-terminal transmembrane domain-containing protein</fullName>
    </recommendedName>
</protein>
<feature type="compositionally biased region" description="Polar residues" evidence="1">
    <location>
        <begin position="656"/>
        <end position="668"/>
    </location>
</feature>
<feature type="compositionally biased region" description="Basic and acidic residues" evidence="1">
    <location>
        <begin position="670"/>
        <end position="679"/>
    </location>
</feature>
<dbReference type="AlphaFoldDB" id="A0A4Z1J241"/>
<feature type="transmembrane region" description="Helical" evidence="2">
    <location>
        <begin position="285"/>
        <end position="303"/>
    </location>
</feature>
<keyword evidence="5" id="KW-1185">Reference proteome</keyword>
<dbReference type="InterPro" id="IPR052971">
    <property type="entry name" value="TRP_calcium_channel"/>
</dbReference>
<dbReference type="PANTHER" id="PTHR35859">
    <property type="entry name" value="NONSELECTIVE CATION CHANNEL PROTEIN"/>
    <property type="match status" value="1"/>
</dbReference>
<feature type="domain" description="Calcium channel YVC1-like C-terminal transmembrane" evidence="3">
    <location>
        <begin position="291"/>
        <end position="578"/>
    </location>
</feature>
<feature type="transmembrane region" description="Helical" evidence="2">
    <location>
        <begin position="527"/>
        <end position="545"/>
    </location>
</feature>
<dbReference type="OrthoDB" id="2373987at2759"/>
<feature type="transmembrane region" description="Helical" evidence="2">
    <location>
        <begin position="557"/>
        <end position="576"/>
    </location>
</feature>
<comment type="caution">
    <text evidence="4">The sequence shown here is derived from an EMBL/GenBank/DDBJ whole genome shotgun (WGS) entry which is preliminary data.</text>
</comment>
<keyword evidence="2" id="KW-0472">Membrane</keyword>
<feature type="region of interest" description="Disordered" evidence="1">
    <location>
        <begin position="656"/>
        <end position="688"/>
    </location>
</feature>
<keyword evidence="2" id="KW-1133">Transmembrane helix</keyword>
<feature type="compositionally biased region" description="Basic and acidic residues" evidence="1">
    <location>
        <begin position="27"/>
        <end position="37"/>
    </location>
</feature>
<reference evidence="4 5" key="1">
    <citation type="submission" date="2017-12" db="EMBL/GenBank/DDBJ databases">
        <title>Comparative genomics of Botrytis spp.</title>
        <authorList>
            <person name="Valero-Jimenez C.A."/>
            <person name="Tapia P."/>
            <person name="Veloso J."/>
            <person name="Silva-Moreno E."/>
            <person name="Staats M."/>
            <person name="Valdes J.H."/>
            <person name="Van Kan J.A.L."/>
        </authorList>
    </citation>
    <scope>NUCLEOTIDE SEQUENCE [LARGE SCALE GENOMIC DNA]</scope>
    <source>
        <strain evidence="4 5">MUCL2120</strain>
    </source>
</reference>
<keyword evidence="2" id="KW-0812">Transmembrane</keyword>
<organism evidence="4 5">
    <name type="scientific">Botryotinia narcissicola</name>
    <dbReference type="NCBI Taxonomy" id="278944"/>
    <lineage>
        <taxon>Eukaryota</taxon>
        <taxon>Fungi</taxon>
        <taxon>Dikarya</taxon>
        <taxon>Ascomycota</taxon>
        <taxon>Pezizomycotina</taxon>
        <taxon>Leotiomycetes</taxon>
        <taxon>Helotiales</taxon>
        <taxon>Sclerotiniaceae</taxon>
        <taxon>Botryotinia</taxon>
    </lineage>
</organism>
<feature type="region of interest" description="Disordered" evidence="1">
    <location>
        <begin position="743"/>
        <end position="778"/>
    </location>
</feature>
<evidence type="ECO:0000313" key="5">
    <source>
        <dbReference type="Proteomes" id="UP000297452"/>
    </source>
</evidence>
<evidence type="ECO:0000259" key="3">
    <source>
        <dbReference type="Pfam" id="PF23317"/>
    </source>
</evidence>
<proteinExistence type="predicted"/>
<evidence type="ECO:0000256" key="1">
    <source>
        <dbReference type="SAM" id="MobiDB-lite"/>
    </source>
</evidence>
<dbReference type="EMBL" id="PQXJ01000103">
    <property type="protein sequence ID" value="TGO63193.1"/>
    <property type="molecule type" value="Genomic_DNA"/>
</dbReference>
<name>A0A4Z1J241_9HELO</name>
<accession>A0A4Z1J241</accession>
<feature type="transmembrane region" description="Helical" evidence="2">
    <location>
        <begin position="410"/>
        <end position="436"/>
    </location>
</feature>
<dbReference type="PANTHER" id="PTHR35859:SF1">
    <property type="entry name" value="NONSELECTIVE CATION CHANNEL PROTEIN"/>
    <property type="match status" value="1"/>
</dbReference>
<gene>
    <name evidence="4" type="ORF">BOTNAR_0103g00110</name>
</gene>
<evidence type="ECO:0000256" key="2">
    <source>
        <dbReference type="SAM" id="Phobius"/>
    </source>
</evidence>
<feature type="region of interest" description="Disordered" evidence="1">
    <location>
        <begin position="1"/>
        <end position="62"/>
    </location>
</feature>
<feature type="compositionally biased region" description="Low complexity" evidence="1">
    <location>
        <begin position="1"/>
        <end position="21"/>
    </location>
</feature>
<dbReference type="STRING" id="278944.A0A4Z1J241"/>